<keyword evidence="3" id="KW-1185">Reference proteome</keyword>
<evidence type="ECO:0000313" key="3">
    <source>
        <dbReference type="Proteomes" id="UP000245168"/>
    </source>
</evidence>
<evidence type="ECO:0000313" key="2">
    <source>
        <dbReference type="EMBL" id="PWE16861.1"/>
    </source>
</evidence>
<dbReference type="Proteomes" id="UP000245168">
    <property type="component" value="Unassembled WGS sequence"/>
</dbReference>
<dbReference type="EMBL" id="QEXV01000005">
    <property type="protein sequence ID" value="PWE16861.1"/>
    <property type="molecule type" value="Genomic_DNA"/>
</dbReference>
<dbReference type="SMART" id="SM00460">
    <property type="entry name" value="TGc"/>
    <property type="match status" value="1"/>
</dbReference>
<protein>
    <submittedName>
        <fullName evidence="2">Transglutaminase</fullName>
    </submittedName>
</protein>
<gene>
    <name evidence="2" type="ORF">DDZ18_11775</name>
</gene>
<dbReference type="InterPro" id="IPR038765">
    <property type="entry name" value="Papain-like_cys_pep_sf"/>
</dbReference>
<dbReference type="Gene3D" id="2.60.40.2250">
    <property type="match status" value="1"/>
</dbReference>
<dbReference type="AlphaFoldDB" id="A0A2U2BS63"/>
<dbReference type="RefSeq" id="WP_109253584.1">
    <property type="nucleotide sequence ID" value="NZ_QEXV01000005.1"/>
</dbReference>
<evidence type="ECO:0000259" key="1">
    <source>
        <dbReference type="SMART" id="SM00460"/>
    </source>
</evidence>
<dbReference type="InterPro" id="IPR002931">
    <property type="entry name" value="Transglutaminase-like"/>
</dbReference>
<feature type="domain" description="Transglutaminase-like" evidence="1">
    <location>
        <begin position="161"/>
        <end position="226"/>
    </location>
</feature>
<dbReference type="OrthoDB" id="5438043at2"/>
<dbReference type="PANTHER" id="PTHR33490">
    <property type="entry name" value="BLR5614 PROTEIN-RELATED"/>
    <property type="match status" value="1"/>
</dbReference>
<organism evidence="2 3">
    <name type="scientific">Marinicauda salina</name>
    <dbReference type="NCBI Taxonomy" id="2135793"/>
    <lineage>
        <taxon>Bacteria</taxon>
        <taxon>Pseudomonadati</taxon>
        <taxon>Pseudomonadota</taxon>
        <taxon>Alphaproteobacteria</taxon>
        <taxon>Maricaulales</taxon>
        <taxon>Maricaulaceae</taxon>
        <taxon>Marinicauda</taxon>
    </lineage>
</organism>
<dbReference type="PANTHER" id="PTHR33490:SF12">
    <property type="entry name" value="BLL5557 PROTEIN"/>
    <property type="match status" value="1"/>
</dbReference>
<dbReference type="Gene3D" id="3.10.620.30">
    <property type="match status" value="1"/>
</dbReference>
<sequence>MLIRYGCKFTISCIEPTPMVCFLDAREDAPQCGPPRQRFETSPAVAARTYRDGYGNTGRRFVIPPGETSIAIDGTIAHDGRPDPVAPEAREVPVEALPDECMPFLLGSRYCDTDRLSQTAWDLFDSTEPGWARVQAICAFTHNRLAFDYMQASETRTACDAFEQQVGVCRDYAHLAVALCRCMNIPARYVSGYLGNFSQMVHDPLDMNAWIEVYLDQGWLTFDPRHNTPLVGRIAAARGRDAADVPLIHSFGPHVLTGFEVWTEEAGGPGAAA</sequence>
<proteinExistence type="predicted"/>
<dbReference type="SUPFAM" id="SSF54001">
    <property type="entry name" value="Cysteine proteinases"/>
    <property type="match status" value="1"/>
</dbReference>
<accession>A0A2U2BS63</accession>
<dbReference type="Pfam" id="PF01841">
    <property type="entry name" value="Transglut_core"/>
    <property type="match status" value="1"/>
</dbReference>
<comment type="caution">
    <text evidence="2">The sequence shown here is derived from an EMBL/GenBank/DDBJ whole genome shotgun (WGS) entry which is preliminary data.</text>
</comment>
<name>A0A2U2BS63_9PROT</name>
<reference evidence="3" key="1">
    <citation type="submission" date="2018-05" db="EMBL/GenBank/DDBJ databases">
        <authorList>
            <person name="Liu B.-T."/>
        </authorList>
    </citation>
    <scope>NUCLEOTIDE SEQUENCE [LARGE SCALE GENOMIC DNA]</scope>
    <source>
        <strain evidence="3">WD6-1</strain>
    </source>
</reference>